<dbReference type="InterPro" id="IPR019191">
    <property type="entry name" value="Essential_protein_Yae1_N"/>
</dbReference>
<sequence>MATSLPPTNPTPPNPAPSQATPATTRPPAAEDDPFDTLLTLEDQYYTAGYNEGLADGEAAGRSEGRQLGLERGFQRFAESGLLRGRAIVWANRLRQQQQQQQQRQQAVPSSEKQGGGSGQLRLGEEQRGEQQQQVCRLPPLPDNPRLARHVSVLHALVDTDTLSTENTDEAVDEFDDRLRRARGRVKIIERIVGESGGTSGLSKSQERKEDASGRNGG</sequence>
<proteinExistence type="inferred from homology"/>
<feature type="region of interest" description="Disordered" evidence="2">
    <location>
        <begin position="100"/>
        <end position="143"/>
    </location>
</feature>
<dbReference type="Pfam" id="PF09811">
    <property type="entry name" value="Yae1_N"/>
    <property type="match status" value="1"/>
</dbReference>
<organism evidence="4 5">
    <name type="scientific">Humicola insolens</name>
    <name type="common">Soft-rot fungus</name>
    <dbReference type="NCBI Taxonomy" id="85995"/>
    <lineage>
        <taxon>Eukaryota</taxon>
        <taxon>Fungi</taxon>
        <taxon>Dikarya</taxon>
        <taxon>Ascomycota</taxon>
        <taxon>Pezizomycotina</taxon>
        <taxon>Sordariomycetes</taxon>
        <taxon>Sordariomycetidae</taxon>
        <taxon>Sordariales</taxon>
        <taxon>Chaetomiaceae</taxon>
        <taxon>Mycothermus</taxon>
    </lineage>
</organism>
<evidence type="ECO:0000313" key="5">
    <source>
        <dbReference type="Proteomes" id="UP001583172"/>
    </source>
</evidence>
<feature type="compositionally biased region" description="Basic and acidic residues" evidence="2">
    <location>
        <begin position="205"/>
        <end position="218"/>
    </location>
</feature>
<comment type="caution">
    <text evidence="4">The sequence shown here is derived from an EMBL/GenBank/DDBJ whole genome shotgun (WGS) entry which is preliminary data.</text>
</comment>
<feature type="region of interest" description="Disordered" evidence="2">
    <location>
        <begin position="193"/>
        <end position="218"/>
    </location>
</feature>
<name>A0ABR3VJT4_HUMIN</name>
<feature type="domain" description="Essential protein Yae1 N-terminal" evidence="3">
    <location>
        <begin position="49"/>
        <end position="87"/>
    </location>
</feature>
<comment type="similarity">
    <text evidence="1">Belongs to the LTO1 family.</text>
</comment>
<dbReference type="InterPro" id="IPR052436">
    <property type="entry name" value="LTO1_adapter"/>
</dbReference>
<feature type="compositionally biased region" description="Pro residues" evidence="2">
    <location>
        <begin position="7"/>
        <end position="16"/>
    </location>
</feature>
<reference evidence="4 5" key="1">
    <citation type="journal article" date="2024" name="Commun. Biol.">
        <title>Comparative genomic analysis of thermophilic fungi reveals convergent evolutionary adaptations and gene losses.</title>
        <authorList>
            <person name="Steindorff A.S."/>
            <person name="Aguilar-Pontes M.V."/>
            <person name="Robinson A.J."/>
            <person name="Andreopoulos B."/>
            <person name="LaButti K."/>
            <person name="Kuo A."/>
            <person name="Mondo S."/>
            <person name="Riley R."/>
            <person name="Otillar R."/>
            <person name="Haridas S."/>
            <person name="Lipzen A."/>
            <person name="Grimwood J."/>
            <person name="Schmutz J."/>
            <person name="Clum A."/>
            <person name="Reid I.D."/>
            <person name="Moisan M.C."/>
            <person name="Butler G."/>
            <person name="Nguyen T.T.M."/>
            <person name="Dewar K."/>
            <person name="Conant G."/>
            <person name="Drula E."/>
            <person name="Henrissat B."/>
            <person name="Hansel C."/>
            <person name="Singer S."/>
            <person name="Hutchinson M.I."/>
            <person name="de Vries R.P."/>
            <person name="Natvig D.O."/>
            <person name="Powell A.J."/>
            <person name="Tsang A."/>
            <person name="Grigoriev I.V."/>
        </authorList>
    </citation>
    <scope>NUCLEOTIDE SEQUENCE [LARGE SCALE GENOMIC DNA]</scope>
    <source>
        <strain evidence="4 5">CBS 620.91</strain>
    </source>
</reference>
<evidence type="ECO:0000259" key="3">
    <source>
        <dbReference type="Pfam" id="PF09811"/>
    </source>
</evidence>
<feature type="compositionally biased region" description="Low complexity" evidence="2">
    <location>
        <begin position="17"/>
        <end position="28"/>
    </location>
</feature>
<protein>
    <recommendedName>
        <fullName evidence="3">Essential protein Yae1 N-terminal domain-containing protein</fullName>
    </recommendedName>
</protein>
<keyword evidence="5" id="KW-1185">Reference proteome</keyword>
<feature type="region of interest" description="Disordered" evidence="2">
    <location>
        <begin position="1"/>
        <end position="43"/>
    </location>
</feature>
<accession>A0ABR3VJT4</accession>
<dbReference type="PANTHER" id="PTHR28532">
    <property type="entry name" value="GEO13458P1"/>
    <property type="match status" value="1"/>
</dbReference>
<dbReference type="Proteomes" id="UP001583172">
    <property type="component" value="Unassembled WGS sequence"/>
</dbReference>
<dbReference type="EMBL" id="JAZGSY010000052">
    <property type="protein sequence ID" value="KAL1842153.1"/>
    <property type="molecule type" value="Genomic_DNA"/>
</dbReference>
<evidence type="ECO:0000313" key="4">
    <source>
        <dbReference type="EMBL" id="KAL1842153.1"/>
    </source>
</evidence>
<gene>
    <name evidence="4" type="ORF">VTJ49DRAFT_5926</name>
</gene>
<evidence type="ECO:0000256" key="1">
    <source>
        <dbReference type="ARBA" id="ARBA00038090"/>
    </source>
</evidence>
<evidence type="ECO:0000256" key="2">
    <source>
        <dbReference type="SAM" id="MobiDB-lite"/>
    </source>
</evidence>
<dbReference type="PANTHER" id="PTHR28532:SF1">
    <property type="entry name" value="ORAL CANCER OVEREXPRESSED 1"/>
    <property type="match status" value="1"/>
</dbReference>